<feature type="transmembrane region" description="Helical" evidence="1">
    <location>
        <begin position="39"/>
        <end position="61"/>
    </location>
</feature>
<name>A0ABQ2G5W7_9DEIO</name>
<keyword evidence="1" id="KW-1133">Transmembrane helix</keyword>
<gene>
    <name evidence="2" type="ORF">GCM10010840_12810</name>
</gene>
<dbReference type="EMBL" id="BMOL01000004">
    <property type="protein sequence ID" value="GGL76153.1"/>
    <property type="molecule type" value="Genomic_DNA"/>
</dbReference>
<evidence type="ECO:0000313" key="2">
    <source>
        <dbReference type="EMBL" id="GGL76153.1"/>
    </source>
</evidence>
<dbReference type="Proteomes" id="UP000639973">
    <property type="component" value="Unassembled WGS sequence"/>
</dbReference>
<accession>A0ABQ2G5W7</accession>
<sequence>MISLSRQLLRIFLAAVAGIAATAAMVRLATLNRRRAPGWTLLVAALATLAGVVLTVGLVWWDRQRRPAMYFWPCLPCSG</sequence>
<organism evidence="2 3">
    <name type="scientific">Deinococcus aerolatus</name>
    <dbReference type="NCBI Taxonomy" id="522487"/>
    <lineage>
        <taxon>Bacteria</taxon>
        <taxon>Thermotogati</taxon>
        <taxon>Deinococcota</taxon>
        <taxon>Deinococci</taxon>
        <taxon>Deinococcales</taxon>
        <taxon>Deinococcaceae</taxon>
        <taxon>Deinococcus</taxon>
    </lineage>
</organism>
<protein>
    <submittedName>
        <fullName evidence="2">Uncharacterized protein</fullName>
    </submittedName>
</protein>
<reference evidence="3" key="1">
    <citation type="journal article" date="2019" name="Int. J. Syst. Evol. Microbiol.">
        <title>The Global Catalogue of Microorganisms (GCM) 10K type strain sequencing project: providing services to taxonomists for standard genome sequencing and annotation.</title>
        <authorList>
            <consortium name="The Broad Institute Genomics Platform"/>
            <consortium name="The Broad Institute Genome Sequencing Center for Infectious Disease"/>
            <person name="Wu L."/>
            <person name="Ma J."/>
        </authorList>
    </citation>
    <scope>NUCLEOTIDE SEQUENCE [LARGE SCALE GENOMIC DNA]</scope>
    <source>
        <strain evidence="3">JCM 15442</strain>
    </source>
</reference>
<comment type="caution">
    <text evidence="2">The sequence shown here is derived from an EMBL/GenBank/DDBJ whole genome shotgun (WGS) entry which is preliminary data.</text>
</comment>
<keyword evidence="1" id="KW-0472">Membrane</keyword>
<keyword evidence="1" id="KW-0812">Transmembrane</keyword>
<dbReference type="RefSeq" id="WP_188970127.1">
    <property type="nucleotide sequence ID" value="NZ_BMOL01000004.1"/>
</dbReference>
<evidence type="ECO:0000313" key="3">
    <source>
        <dbReference type="Proteomes" id="UP000639973"/>
    </source>
</evidence>
<proteinExistence type="predicted"/>
<keyword evidence="3" id="KW-1185">Reference proteome</keyword>
<evidence type="ECO:0000256" key="1">
    <source>
        <dbReference type="SAM" id="Phobius"/>
    </source>
</evidence>